<evidence type="ECO:0000313" key="3">
    <source>
        <dbReference type="Proteomes" id="UP000307808"/>
    </source>
</evidence>
<dbReference type="InterPro" id="IPR000835">
    <property type="entry name" value="HTH_MarR-typ"/>
</dbReference>
<dbReference type="Pfam" id="PF12802">
    <property type="entry name" value="MarR_2"/>
    <property type="match status" value="1"/>
</dbReference>
<dbReference type="SUPFAM" id="SSF46785">
    <property type="entry name" value="Winged helix' DNA-binding domain"/>
    <property type="match status" value="1"/>
</dbReference>
<feature type="domain" description="HTH marR-type" evidence="1">
    <location>
        <begin position="39"/>
        <end position="89"/>
    </location>
</feature>
<dbReference type="Proteomes" id="UP000307808">
    <property type="component" value="Unassembled WGS sequence"/>
</dbReference>
<dbReference type="Gene3D" id="1.10.10.10">
    <property type="entry name" value="Winged helix-like DNA-binding domain superfamily/Winged helix DNA-binding domain"/>
    <property type="match status" value="1"/>
</dbReference>
<reference evidence="2 3" key="1">
    <citation type="submission" date="2019-04" db="EMBL/GenBank/DDBJ databases">
        <authorList>
            <person name="Dong K."/>
        </authorList>
    </citation>
    <scope>NUCLEOTIDE SEQUENCE [LARGE SCALE GENOMIC DNA]</scope>
    <source>
        <strain evidence="3">dk3543</strain>
    </source>
</reference>
<dbReference type="EMBL" id="SZPY01000001">
    <property type="protein sequence ID" value="TKI63878.1"/>
    <property type="molecule type" value="Genomic_DNA"/>
</dbReference>
<dbReference type="InterPro" id="IPR036390">
    <property type="entry name" value="WH_DNA-bd_sf"/>
</dbReference>
<dbReference type="InterPro" id="IPR036388">
    <property type="entry name" value="WH-like_DNA-bd_sf"/>
</dbReference>
<keyword evidence="3" id="KW-1185">Reference proteome</keyword>
<sequence length="157" mass="17535">MRQVTDALAATPVWDVLVAVSRLGRASRLAEAHDAMGTAERRLLWLLSDDQPRTMREVSEELLLEQSTVNRQVNAALAAGLVERRVEPGEQARRVALTEKGLREFAADVEKGARRFRVALEAVPADRVEEFTEMLLAFATAYKDDVEHELQADSRGH</sequence>
<protein>
    <submittedName>
        <fullName evidence="2">MarR family transcriptional regulator</fullName>
    </submittedName>
</protein>
<dbReference type="OrthoDB" id="3213352at2"/>
<evidence type="ECO:0000313" key="2">
    <source>
        <dbReference type="EMBL" id="TKI63878.1"/>
    </source>
</evidence>
<proteinExistence type="predicted"/>
<dbReference type="RefSeq" id="WP_137064342.1">
    <property type="nucleotide sequence ID" value="NZ_CP040748.1"/>
</dbReference>
<name>A0A4U2YR86_9ACTN</name>
<accession>A0A4U2YR86</accession>
<dbReference type="AlphaFoldDB" id="A0A4U2YR86"/>
<organism evidence="2 3">
    <name type="scientific">Nocardioides jishulii</name>
    <dbReference type="NCBI Taxonomy" id="2575440"/>
    <lineage>
        <taxon>Bacteria</taxon>
        <taxon>Bacillati</taxon>
        <taxon>Actinomycetota</taxon>
        <taxon>Actinomycetes</taxon>
        <taxon>Propionibacteriales</taxon>
        <taxon>Nocardioidaceae</taxon>
        <taxon>Nocardioides</taxon>
    </lineage>
</organism>
<comment type="caution">
    <text evidence="2">The sequence shown here is derived from an EMBL/GenBank/DDBJ whole genome shotgun (WGS) entry which is preliminary data.</text>
</comment>
<evidence type="ECO:0000259" key="1">
    <source>
        <dbReference type="Pfam" id="PF12802"/>
    </source>
</evidence>
<gene>
    <name evidence="2" type="ORF">FC770_01465</name>
</gene>
<dbReference type="GO" id="GO:0003700">
    <property type="term" value="F:DNA-binding transcription factor activity"/>
    <property type="evidence" value="ECO:0007669"/>
    <property type="project" value="InterPro"/>
</dbReference>